<keyword evidence="1" id="KW-0472">Membrane</keyword>
<proteinExistence type="predicted"/>
<dbReference type="Proteomes" id="UP000016928">
    <property type="component" value="Unassembled WGS sequence"/>
</dbReference>
<dbReference type="HOGENOM" id="CLU_2346722_0_0_1"/>
<protein>
    <submittedName>
        <fullName evidence="2">Uncharacterized protein</fullName>
    </submittedName>
</protein>
<feature type="transmembrane region" description="Helical" evidence="1">
    <location>
        <begin position="21"/>
        <end position="44"/>
    </location>
</feature>
<evidence type="ECO:0000313" key="2">
    <source>
        <dbReference type="EMBL" id="ENH67609.1"/>
    </source>
</evidence>
<accession>N4TXN2</accession>
<evidence type="ECO:0000256" key="1">
    <source>
        <dbReference type="SAM" id="Phobius"/>
    </source>
</evidence>
<sequence length="97" mass="11118">MRSILFLRGWCSLHRRWEFCSFYTVLVSGAFRGFLFLYTPLLYFTCTYDPMIPTVSYLGNVRIVVISLPFNVTHIYCGISPGLSMCDEARDELQSGG</sequence>
<organism evidence="2 3">
    <name type="scientific">Fusarium oxysporum f. sp. cubense (strain race 1)</name>
    <name type="common">Panama disease fungus</name>
    <dbReference type="NCBI Taxonomy" id="1229664"/>
    <lineage>
        <taxon>Eukaryota</taxon>
        <taxon>Fungi</taxon>
        <taxon>Dikarya</taxon>
        <taxon>Ascomycota</taxon>
        <taxon>Pezizomycotina</taxon>
        <taxon>Sordariomycetes</taxon>
        <taxon>Hypocreomycetidae</taxon>
        <taxon>Hypocreales</taxon>
        <taxon>Nectriaceae</taxon>
        <taxon>Fusarium</taxon>
        <taxon>Fusarium oxysporum species complex</taxon>
    </lineage>
</organism>
<dbReference type="OMA" id="LHRRWEF"/>
<dbReference type="VEuPathDB" id="FungiDB:FOC1_g10010892"/>
<gene>
    <name evidence="2" type="ORF">FOC1_g10010892</name>
</gene>
<dbReference type="EMBL" id="KB730323">
    <property type="protein sequence ID" value="ENH67609.1"/>
    <property type="molecule type" value="Genomic_DNA"/>
</dbReference>
<reference evidence="3" key="2">
    <citation type="journal article" date="2014" name="PLoS ONE">
        <title>Genome and Transcriptome Analysis of the Fungal Pathogen Fusarium oxysporum f. sp. cubense Causing Banana Vascular Wilt Disease.</title>
        <authorList>
            <person name="Guo L."/>
            <person name="Han L."/>
            <person name="Yang L."/>
            <person name="Zeng H."/>
            <person name="Fan D."/>
            <person name="Zhu Y."/>
            <person name="Feng Y."/>
            <person name="Wang G."/>
            <person name="Peng C."/>
            <person name="Jiang X."/>
            <person name="Zhou D."/>
            <person name="Ni P."/>
            <person name="Liang C."/>
            <person name="Liu L."/>
            <person name="Wang J."/>
            <person name="Mao C."/>
            <person name="Fang X."/>
            <person name="Peng M."/>
            <person name="Huang J."/>
        </authorList>
    </citation>
    <scope>NUCLEOTIDE SEQUENCE [LARGE SCALE GENOMIC DNA]</scope>
    <source>
        <strain evidence="3">race 1</strain>
    </source>
</reference>
<reference evidence="3" key="1">
    <citation type="submission" date="2012-09" db="EMBL/GenBank/DDBJ databases">
        <title>Genome sequencing and comparative transcriptomics of race 1 and race 4 of banana pathogen: Fusarium oxysporum f. sp. cubense.</title>
        <authorList>
            <person name="Fang X."/>
            <person name="Huang J."/>
        </authorList>
    </citation>
    <scope>NUCLEOTIDE SEQUENCE [LARGE SCALE GENOMIC DNA]</scope>
    <source>
        <strain evidence="3">race 1</strain>
    </source>
</reference>
<dbReference type="AlphaFoldDB" id="N4TXN2"/>
<keyword evidence="1" id="KW-1133">Transmembrane helix</keyword>
<keyword evidence="1" id="KW-0812">Transmembrane</keyword>
<evidence type="ECO:0000313" key="3">
    <source>
        <dbReference type="Proteomes" id="UP000016928"/>
    </source>
</evidence>
<name>N4TXN2_FUSC1</name>